<dbReference type="AlphaFoldDB" id="A0A5N5T3D9"/>
<dbReference type="OrthoDB" id="10261055at2759"/>
<protein>
    <submittedName>
        <fullName evidence="2">Alpha-mannosidase 2x</fullName>
    </submittedName>
</protein>
<dbReference type="Pfam" id="PF07748">
    <property type="entry name" value="Glyco_hydro_38C"/>
    <property type="match status" value="1"/>
</dbReference>
<dbReference type="GO" id="GO:0006013">
    <property type="term" value="P:mannose metabolic process"/>
    <property type="evidence" value="ECO:0007669"/>
    <property type="project" value="InterPro"/>
</dbReference>
<dbReference type="PANTHER" id="PTHR11607">
    <property type="entry name" value="ALPHA-MANNOSIDASE"/>
    <property type="match status" value="1"/>
</dbReference>
<dbReference type="PANTHER" id="PTHR11607:SF3">
    <property type="entry name" value="LYSOSOMAL ALPHA-MANNOSIDASE"/>
    <property type="match status" value="1"/>
</dbReference>
<organism evidence="2 3">
    <name type="scientific">Armadillidium nasatum</name>
    <dbReference type="NCBI Taxonomy" id="96803"/>
    <lineage>
        <taxon>Eukaryota</taxon>
        <taxon>Metazoa</taxon>
        <taxon>Ecdysozoa</taxon>
        <taxon>Arthropoda</taxon>
        <taxon>Crustacea</taxon>
        <taxon>Multicrustacea</taxon>
        <taxon>Malacostraca</taxon>
        <taxon>Eumalacostraca</taxon>
        <taxon>Peracarida</taxon>
        <taxon>Isopoda</taxon>
        <taxon>Oniscidea</taxon>
        <taxon>Crinocheta</taxon>
        <taxon>Armadillidiidae</taxon>
        <taxon>Armadillidium</taxon>
    </lineage>
</organism>
<evidence type="ECO:0000259" key="1">
    <source>
        <dbReference type="Pfam" id="PF07748"/>
    </source>
</evidence>
<feature type="domain" description="Glycosyl hydrolase family 38 C-terminal" evidence="1">
    <location>
        <begin position="5"/>
        <end position="108"/>
    </location>
</feature>
<dbReference type="InterPro" id="IPR050843">
    <property type="entry name" value="Glycosyl_Hydrlase_38"/>
</dbReference>
<accession>A0A5N5T3D9</accession>
<evidence type="ECO:0000313" key="3">
    <source>
        <dbReference type="Proteomes" id="UP000326759"/>
    </source>
</evidence>
<dbReference type="Gene3D" id="2.70.98.30">
    <property type="entry name" value="Golgi alpha-mannosidase II, domain 4"/>
    <property type="match status" value="1"/>
</dbReference>
<reference evidence="2 3" key="1">
    <citation type="journal article" date="2019" name="PLoS Biol.">
        <title>Sex chromosomes control vertical transmission of feminizing Wolbachia symbionts in an isopod.</title>
        <authorList>
            <person name="Becking T."/>
            <person name="Chebbi M.A."/>
            <person name="Giraud I."/>
            <person name="Moumen B."/>
            <person name="Laverre T."/>
            <person name="Caubet Y."/>
            <person name="Peccoud J."/>
            <person name="Gilbert C."/>
            <person name="Cordaux R."/>
        </authorList>
    </citation>
    <scope>NUCLEOTIDE SEQUENCE [LARGE SCALE GENOMIC DNA]</scope>
    <source>
        <strain evidence="2">ANa2</strain>
        <tissue evidence="2">Whole body excluding digestive tract and cuticle</tissue>
    </source>
</reference>
<dbReference type="GO" id="GO:0000139">
    <property type="term" value="C:Golgi membrane"/>
    <property type="evidence" value="ECO:0007669"/>
    <property type="project" value="TreeGrafter"/>
</dbReference>
<proteinExistence type="predicted"/>
<dbReference type="GO" id="GO:0004559">
    <property type="term" value="F:alpha-mannosidase activity"/>
    <property type="evidence" value="ECO:0007669"/>
    <property type="project" value="InterPro"/>
</dbReference>
<comment type="caution">
    <text evidence="2">The sequence shown here is derived from an EMBL/GenBank/DDBJ whole genome shotgun (WGS) entry which is preliminary data.</text>
</comment>
<dbReference type="InterPro" id="IPR011682">
    <property type="entry name" value="Glyco_hydro_38_C"/>
</dbReference>
<dbReference type="GO" id="GO:0006491">
    <property type="term" value="P:N-glycan processing"/>
    <property type="evidence" value="ECO:0007669"/>
    <property type="project" value="TreeGrafter"/>
</dbReference>
<dbReference type="Proteomes" id="UP000326759">
    <property type="component" value="Unassembled WGS sequence"/>
</dbReference>
<dbReference type="GO" id="GO:0030246">
    <property type="term" value="F:carbohydrate binding"/>
    <property type="evidence" value="ECO:0007669"/>
    <property type="project" value="InterPro"/>
</dbReference>
<dbReference type="SUPFAM" id="SSF74650">
    <property type="entry name" value="Galactose mutarotase-like"/>
    <property type="match status" value="1"/>
</dbReference>
<sequence length="292" mass="32582">VDGLALHIDNYVDIKNERNIEIGIRLKSDIKNENTFYTDLNGFQIIKRTKYDKLPIQGNYYPVATQIFIEDESKRLTLHTASPLGGSSLQSGSMEVILDRQLTQDDERGLGHGVHDNVLTLNSFSLLLEPRSKPKEATLVENIPAGYASLTSHYVSKYLLHPLLTLHPITTNNGYAKHWNIGGELPCDIEMVNLRSLLATKQPGAPHPPSSTMALTLHRFGFSCFFPNIGLSCSTSNGKVRLSDLFPATFSEDVKQMSLSHLYEGVDMGKSYSLSFQPMELYSFKLFISSPN</sequence>
<feature type="non-terminal residue" evidence="2">
    <location>
        <position position="1"/>
    </location>
</feature>
<dbReference type="EMBL" id="SEYY01011901">
    <property type="protein sequence ID" value="KAB7501051.1"/>
    <property type="molecule type" value="Genomic_DNA"/>
</dbReference>
<gene>
    <name evidence="2" type="primary">Man2a2</name>
    <name evidence="2" type="ORF">Anas_14413</name>
</gene>
<dbReference type="InterPro" id="IPR011013">
    <property type="entry name" value="Gal_mutarotase_sf_dom"/>
</dbReference>
<keyword evidence="3" id="KW-1185">Reference proteome</keyword>
<evidence type="ECO:0000313" key="2">
    <source>
        <dbReference type="EMBL" id="KAB7501051.1"/>
    </source>
</evidence>
<name>A0A5N5T3D9_9CRUS</name>